<name>A0A813IHM0_POLGL</name>
<feature type="non-terminal residue" evidence="1">
    <location>
        <position position="99"/>
    </location>
</feature>
<organism evidence="1 2">
    <name type="scientific">Polarella glacialis</name>
    <name type="common">Dinoflagellate</name>
    <dbReference type="NCBI Taxonomy" id="89957"/>
    <lineage>
        <taxon>Eukaryota</taxon>
        <taxon>Sar</taxon>
        <taxon>Alveolata</taxon>
        <taxon>Dinophyceae</taxon>
        <taxon>Suessiales</taxon>
        <taxon>Suessiaceae</taxon>
        <taxon>Polarella</taxon>
    </lineage>
</organism>
<sequence>MFRIVIAATRAMLHPDFGIHGVNATTMGATPVVVVNGPCRIAAGVNFKHAPCGSGSRSTSIGRALKLLLQNVGRAKLGGTESTTIGSPMKFGMCFGEWE</sequence>
<proteinExistence type="predicted"/>
<dbReference type="AlphaFoldDB" id="A0A813IHM0"/>
<dbReference type="Proteomes" id="UP000626109">
    <property type="component" value="Unassembled WGS sequence"/>
</dbReference>
<evidence type="ECO:0000313" key="2">
    <source>
        <dbReference type="Proteomes" id="UP000626109"/>
    </source>
</evidence>
<accession>A0A813IHM0</accession>
<reference evidence="1" key="1">
    <citation type="submission" date="2021-02" db="EMBL/GenBank/DDBJ databases">
        <authorList>
            <person name="Dougan E. K."/>
            <person name="Rhodes N."/>
            <person name="Thang M."/>
            <person name="Chan C."/>
        </authorList>
    </citation>
    <scope>NUCLEOTIDE SEQUENCE</scope>
</reference>
<protein>
    <submittedName>
        <fullName evidence="1">Uncharacterized protein</fullName>
    </submittedName>
</protein>
<gene>
    <name evidence="1" type="ORF">PGLA2088_LOCUS8391</name>
</gene>
<dbReference type="EMBL" id="CAJNNW010009013">
    <property type="protein sequence ID" value="CAE8650592.1"/>
    <property type="molecule type" value="Genomic_DNA"/>
</dbReference>
<comment type="caution">
    <text evidence="1">The sequence shown here is derived from an EMBL/GenBank/DDBJ whole genome shotgun (WGS) entry which is preliminary data.</text>
</comment>
<evidence type="ECO:0000313" key="1">
    <source>
        <dbReference type="EMBL" id="CAE8650592.1"/>
    </source>
</evidence>